<dbReference type="InterPro" id="IPR007453">
    <property type="entry name" value="DsrC/TusE"/>
</dbReference>
<evidence type="ECO:0000313" key="5">
    <source>
        <dbReference type="EMBL" id="MBU3844797.1"/>
    </source>
</evidence>
<dbReference type="InterPro" id="IPR042072">
    <property type="entry name" value="DsrC-like_C"/>
</dbReference>
<dbReference type="Gene3D" id="1.10.10.370">
    <property type="entry name" value="DsrC-like protein, C-terminal domain"/>
    <property type="match status" value="1"/>
</dbReference>
<keyword evidence="2" id="KW-0963">Cytoplasm</keyword>
<dbReference type="Gene3D" id="3.30.1420.10">
    <property type="match status" value="1"/>
</dbReference>
<dbReference type="NCBIfam" id="TIGR03342">
    <property type="entry name" value="dsrC_tusE_dsvC"/>
    <property type="match status" value="1"/>
</dbReference>
<feature type="active site" description="Cysteine persulfide intermediate" evidence="4">
    <location>
        <position position="109"/>
    </location>
</feature>
<comment type="caution">
    <text evidence="5">The sequence shown here is derived from an EMBL/GenBank/DDBJ whole genome shotgun (WGS) entry which is preliminary data.</text>
</comment>
<reference evidence="5" key="1">
    <citation type="journal article" date="2021" name="PeerJ">
        <title>Extensive microbial diversity within the chicken gut microbiome revealed by metagenomics and culture.</title>
        <authorList>
            <person name="Gilroy R."/>
            <person name="Ravi A."/>
            <person name="Getino M."/>
            <person name="Pursley I."/>
            <person name="Horton D.L."/>
            <person name="Alikhan N.F."/>
            <person name="Baker D."/>
            <person name="Gharbi K."/>
            <person name="Hall N."/>
            <person name="Watson M."/>
            <person name="Adriaenssens E.M."/>
            <person name="Foster-Nyarko E."/>
            <person name="Jarju S."/>
            <person name="Secka A."/>
            <person name="Antonio M."/>
            <person name="Oren A."/>
            <person name="Chaudhuri R.R."/>
            <person name="La Ragione R."/>
            <person name="Hildebrand F."/>
            <person name="Pallen M.J."/>
        </authorList>
    </citation>
    <scope>NUCLEOTIDE SEQUENCE</scope>
    <source>
        <strain evidence="5">378</strain>
    </source>
</reference>
<comment type="function">
    <text evidence="3">Part of a sulfur-relay system.</text>
</comment>
<dbReference type="EMBL" id="JAHLFE010000164">
    <property type="protein sequence ID" value="MBU3844797.1"/>
    <property type="molecule type" value="Genomic_DNA"/>
</dbReference>
<comment type="similarity">
    <text evidence="3">Belongs to the dsrC/tusE family.</text>
</comment>
<comment type="subcellular location">
    <subcellularLocation>
        <location evidence="1">Cytoplasm</location>
    </subcellularLocation>
</comment>
<dbReference type="PANTHER" id="PTHR37010:SF1">
    <property type="entry name" value="SULFURTRANSFERASE TUSE"/>
    <property type="match status" value="1"/>
</dbReference>
<accession>A0A948WZQ4</accession>
<dbReference type="InterPro" id="IPR043163">
    <property type="entry name" value="DsrC-like_N"/>
</dbReference>
<gene>
    <name evidence="5" type="ORF">H9847_08060</name>
</gene>
<dbReference type="SUPFAM" id="SSF69721">
    <property type="entry name" value="DsrC, the gamma subunit of dissimilatory sulfite reductase"/>
    <property type="match status" value="1"/>
</dbReference>
<evidence type="ECO:0000256" key="4">
    <source>
        <dbReference type="PIRSR" id="PIRSR006223-50"/>
    </source>
</evidence>
<evidence type="ECO:0000256" key="1">
    <source>
        <dbReference type="ARBA" id="ARBA00004496"/>
    </source>
</evidence>
<keyword evidence="3" id="KW-0808">Transferase</keyword>
<evidence type="ECO:0000256" key="2">
    <source>
        <dbReference type="ARBA" id="ARBA00022490"/>
    </source>
</evidence>
<dbReference type="GO" id="GO:0005737">
    <property type="term" value="C:cytoplasm"/>
    <property type="evidence" value="ECO:0007669"/>
    <property type="project" value="UniProtKB-SubCell"/>
</dbReference>
<dbReference type="Pfam" id="PF04358">
    <property type="entry name" value="DsrC"/>
    <property type="match status" value="1"/>
</dbReference>
<protein>
    <recommendedName>
        <fullName evidence="3">Sulfurtransferase</fullName>
        <ecNumber evidence="3">2.8.1.-</ecNumber>
    </recommendedName>
</protein>
<dbReference type="EC" id="2.8.1.-" evidence="3"/>
<dbReference type="PANTHER" id="PTHR37010">
    <property type="entry name" value="SULFURTRANSFERASE TUSE"/>
    <property type="match status" value="1"/>
</dbReference>
<dbReference type="Proteomes" id="UP000733611">
    <property type="component" value="Unassembled WGS sequence"/>
</dbReference>
<evidence type="ECO:0000256" key="3">
    <source>
        <dbReference type="PIRNR" id="PIRNR006223"/>
    </source>
</evidence>
<organism evidence="5 6">
    <name type="scientific">Candidatus Anaerobiospirillum pullicola</name>
    <dbReference type="NCBI Taxonomy" id="2838451"/>
    <lineage>
        <taxon>Bacteria</taxon>
        <taxon>Pseudomonadati</taxon>
        <taxon>Pseudomonadota</taxon>
        <taxon>Gammaproteobacteria</taxon>
        <taxon>Aeromonadales</taxon>
        <taxon>Succinivibrionaceae</taxon>
        <taxon>Anaerobiospirillum</taxon>
    </lineage>
</organism>
<name>A0A948WZQ4_9GAMM</name>
<dbReference type="PIRSF" id="PIRSF006223">
    <property type="entry name" value="DsrC_TusE"/>
    <property type="match status" value="1"/>
</dbReference>
<dbReference type="GO" id="GO:0016740">
    <property type="term" value="F:transferase activity"/>
    <property type="evidence" value="ECO:0007669"/>
    <property type="project" value="UniProtKB-KW"/>
</dbReference>
<dbReference type="GO" id="GO:0002143">
    <property type="term" value="P:tRNA wobble position uridine thiolation"/>
    <property type="evidence" value="ECO:0007669"/>
    <property type="project" value="TreeGrafter"/>
</dbReference>
<proteinExistence type="inferred from homology"/>
<dbReference type="AlphaFoldDB" id="A0A948WZQ4"/>
<sequence>MALEFNGRSIETDAEGYLLHVEDYSDELRDFIAQQMGLVLTAEHLVVIATVRKYYEEYATTPPMRGLIKLLQQSGYDDLASSVKLARLFPDGAAKSAAKLAGLPKPVKCI</sequence>
<evidence type="ECO:0000313" key="6">
    <source>
        <dbReference type="Proteomes" id="UP000733611"/>
    </source>
</evidence>
<dbReference type="InterPro" id="IPR025526">
    <property type="entry name" value="DsrC-like_dom_sf"/>
</dbReference>
<reference evidence="5" key="2">
    <citation type="submission" date="2021-04" db="EMBL/GenBank/DDBJ databases">
        <authorList>
            <person name="Gilroy R."/>
        </authorList>
    </citation>
    <scope>NUCLEOTIDE SEQUENCE</scope>
    <source>
        <strain evidence="5">378</strain>
    </source>
</reference>
<dbReference type="GO" id="GO:0097163">
    <property type="term" value="F:sulfur carrier activity"/>
    <property type="evidence" value="ECO:0007669"/>
    <property type="project" value="TreeGrafter"/>
</dbReference>